<accession>A0A0R3N1Z1</accession>
<keyword evidence="3" id="KW-1185">Reference proteome</keyword>
<sequence>MTEHLGVEEFWPEAPGPVIPENMPSDVERIYLQAERNFPTEGNEEAAGTMYRKALDVGLKKIDVTVTGTLAARIKKLATNGKLTADIAEWADHVRDLGNEAAHEDAPPTREELTELRSISEMVMRYLFSLPAMVQARRQTPAP</sequence>
<dbReference type="AlphaFoldDB" id="A0A0R3N1Z1"/>
<comment type="caution">
    <text evidence="2">The sequence shown here is derived from an EMBL/GenBank/DDBJ whole genome shotgun (WGS) entry which is preliminary data.</text>
</comment>
<gene>
    <name evidence="2" type="ORF">CQ13_23265</name>
</gene>
<name>A0A0R3N1Z1_9BRAD</name>
<organism evidence="2 3">
    <name type="scientific">Bradyrhizobium retamae</name>
    <dbReference type="NCBI Taxonomy" id="1300035"/>
    <lineage>
        <taxon>Bacteria</taxon>
        <taxon>Pseudomonadati</taxon>
        <taxon>Pseudomonadota</taxon>
        <taxon>Alphaproteobacteria</taxon>
        <taxon>Hyphomicrobiales</taxon>
        <taxon>Nitrobacteraceae</taxon>
        <taxon>Bradyrhizobium</taxon>
    </lineage>
</organism>
<dbReference type="EMBL" id="LLYA01000135">
    <property type="protein sequence ID" value="KRR25946.1"/>
    <property type="molecule type" value="Genomic_DNA"/>
</dbReference>
<proteinExistence type="predicted"/>
<dbReference type="Pfam" id="PF13643">
    <property type="entry name" value="DUF4145"/>
    <property type="match status" value="1"/>
</dbReference>
<dbReference type="InterPro" id="IPR025285">
    <property type="entry name" value="DUF4145"/>
</dbReference>
<evidence type="ECO:0000313" key="3">
    <source>
        <dbReference type="Proteomes" id="UP000052023"/>
    </source>
</evidence>
<dbReference type="Proteomes" id="UP000052023">
    <property type="component" value="Unassembled WGS sequence"/>
</dbReference>
<evidence type="ECO:0000259" key="1">
    <source>
        <dbReference type="Pfam" id="PF13643"/>
    </source>
</evidence>
<feature type="domain" description="DUF4145" evidence="1">
    <location>
        <begin position="45"/>
        <end position="119"/>
    </location>
</feature>
<reference evidence="2 3" key="1">
    <citation type="submission" date="2014-03" db="EMBL/GenBank/DDBJ databases">
        <title>Bradyrhizobium valentinum sp. nov., isolated from effective nodules of Lupinus mariae-josephae, a lupine endemic of basic-lime soils in Eastern Spain.</title>
        <authorList>
            <person name="Duran D."/>
            <person name="Rey L."/>
            <person name="Navarro A."/>
            <person name="Busquets A."/>
            <person name="Imperial J."/>
            <person name="Ruiz-Argueso T."/>
        </authorList>
    </citation>
    <scope>NUCLEOTIDE SEQUENCE [LARGE SCALE GENOMIC DNA]</scope>
    <source>
        <strain evidence="2 3">Ro19</strain>
    </source>
</reference>
<protein>
    <recommendedName>
        <fullName evidence="1">DUF4145 domain-containing protein</fullName>
    </recommendedName>
</protein>
<evidence type="ECO:0000313" key="2">
    <source>
        <dbReference type="EMBL" id="KRR25946.1"/>
    </source>
</evidence>